<comment type="subcellular location">
    <subcellularLocation>
        <location evidence="1">Nucleus</location>
    </subcellularLocation>
</comment>
<evidence type="ECO:0000313" key="13">
    <source>
        <dbReference type="Proteomes" id="UP000324091"/>
    </source>
</evidence>
<dbReference type="Pfam" id="PF13589">
    <property type="entry name" value="HATPase_c_3"/>
    <property type="match status" value="1"/>
</dbReference>
<keyword evidence="5 8" id="KW-0175">Coiled coil</keyword>
<dbReference type="InterPro" id="IPR045261">
    <property type="entry name" value="MORC_ATPase"/>
</dbReference>
<dbReference type="GO" id="GO:0016605">
    <property type="term" value="C:PML body"/>
    <property type="evidence" value="ECO:0007669"/>
    <property type="project" value="TreeGrafter"/>
</dbReference>
<reference evidence="12 13" key="1">
    <citation type="submission" date="2019-04" db="EMBL/GenBank/DDBJ databases">
        <title>Chromosome genome assembly for Takifugu flavidus.</title>
        <authorList>
            <person name="Xiao S."/>
        </authorList>
    </citation>
    <scope>NUCLEOTIDE SEQUENCE [LARGE SCALE GENOMIC DNA]</scope>
    <source>
        <strain evidence="12">HTHZ2018</strain>
        <tissue evidence="12">Muscle</tissue>
    </source>
</reference>
<comment type="caution">
    <text evidence="12">The sequence shown here is derived from an EMBL/GenBank/DDBJ whole genome shotgun (WGS) entry which is preliminary data.</text>
</comment>
<feature type="domain" description="HTH CENPB-type" evidence="11">
    <location>
        <begin position="58"/>
        <end position="129"/>
    </location>
</feature>
<name>A0A5C6PQ46_9TELE</name>
<evidence type="ECO:0000256" key="3">
    <source>
        <dbReference type="ARBA" id="ARBA00022771"/>
    </source>
</evidence>
<evidence type="ECO:0000256" key="8">
    <source>
        <dbReference type="SAM" id="Coils"/>
    </source>
</evidence>
<keyword evidence="6" id="KW-0238">DNA-binding</keyword>
<dbReference type="PANTHER" id="PTHR23336">
    <property type="entry name" value="ZINC FINGER CW-TYPE COILED-COIL DOMAIN PROTEIN 3"/>
    <property type="match status" value="1"/>
</dbReference>
<dbReference type="PROSITE" id="PS51050">
    <property type="entry name" value="ZF_CW"/>
    <property type="match status" value="1"/>
</dbReference>
<evidence type="ECO:0000256" key="4">
    <source>
        <dbReference type="ARBA" id="ARBA00022833"/>
    </source>
</evidence>
<proteinExistence type="predicted"/>
<dbReference type="Pfam" id="PF09607">
    <property type="entry name" value="BrkDBD"/>
    <property type="match status" value="1"/>
</dbReference>
<dbReference type="InterPro" id="IPR041006">
    <property type="entry name" value="Morc_S5"/>
</dbReference>
<dbReference type="SUPFAM" id="SSF46689">
    <property type="entry name" value="Homeodomain-like"/>
    <property type="match status" value="1"/>
</dbReference>
<evidence type="ECO:0000256" key="2">
    <source>
        <dbReference type="ARBA" id="ARBA00022723"/>
    </source>
</evidence>
<keyword evidence="13" id="KW-1185">Reference proteome</keyword>
<feature type="region of interest" description="Disordered" evidence="9">
    <location>
        <begin position="629"/>
        <end position="720"/>
    </location>
</feature>
<dbReference type="Gene3D" id="1.10.10.60">
    <property type="entry name" value="Homeodomain-like"/>
    <property type="match status" value="2"/>
</dbReference>
<dbReference type="SMART" id="SM00674">
    <property type="entry name" value="CENPB"/>
    <property type="match status" value="1"/>
</dbReference>
<evidence type="ECO:0000313" key="12">
    <source>
        <dbReference type="EMBL" id="TWW80921.1"/>
    </source>
</evidence>
<keyword evidence="7" id="KW-0539">Nucleus</keyword>
<dbReference type="Pfam" id="PF07496">
    <property type="entry name" value="zf-CW"/>
    <property type="match status" value="1"/>
</dbReference>
<feature type="compositionally biased region" description="Basic and acidic residues" evidence="9">
    <location>
        <begin position="650"/>
        <end position="684"/>
    </location>
</feature>
<dbReference type="Gene3D" id="3.30.40.100">
    <property type="match status" value="1"/>
</dbReference>
<keyword evidence="4" id="KW-0862">Zinc</keyword>
<keyword evidence="3" id="KW-0863">Zinc-finger</keyword>
<gene>
    <name evidence="12" type="ORF">D4764_01G0007360</name>
</gene>
<protein>
    <submittedName>
        <fullName evidence="12">Zinc finger protein 3</fullName>
    </submittedName>
</protein>
<dbReference type="InterPro" id="IPR018586">
    <property type="entry name" value="Brinker_DNA-bd"/>
</dbReference>
<keyword evidence="2" id="KW-0479">Metal-binding</keyword>
<dbReference type="CDD" id="cd16931">
    <property type="entry name" value="HATPase_MORC-like"/>
    <property type="match status" value="1"/>
</dbReference>
<sequence length="1157" mass="132339">MAPVKRHAYEAYFKLQAIEYAAENGNRAAARHFNINESMVRKWRKQESELRQVRKTKLSFRGNKARWPELEDRVEQLVVEQRTTGRAVSTITIRQHAKAIAEEMDIDHFRGGPSWCFRFMRRRNLFTRSKTTVAPRLPADYPERAAISAPSHIPNMDDIPLTFDIPLTHKVEKKGTSTVAIRTTEDEKRSRSLCPKFLHTNSTSHTWPFSAIAELIDNAYDPDVNASHFWIDKTVIQGHDCLILRDNGNGLTHESMHKMLSFGYSDKTTVKGKEPIGIYGNGFKSGSMRLGSDAIVFSKSRNARCVGLLSQTYLEKIKAKQIIVPIVCFEGGNNNNPCVKERDKASLQDILQYSPFRTLKELLLEVDAISSPPSGKTGTQIIIWNLRRTSSDTTEFDFEKDPYDIQIPLDESDTWQGKAKVVSCIPESFRSLRAYCSILYLKPRMQIIIRGEKVKNQLIAKSLAYIRKDHYKPNFLDRRIPITFGYNTKSKDQYGVMMYHKNRLIKAYTRVGCQLKANIKGVGVIGVIECNFLDPTHNKQSFDETDKYHKTITSLGIKLEEYWKEICHMRKQEDPNSIPVEDAVKRPDQNWVQCDECLKWRKLPDGIDCDKLPDKWFCLMNPDPQFRSCHMEEEPEDTDAEQPTYRKTFKQQERQEKKKKEINRQKEEEEQKHREQQRLTDLKRQNRALKRQLRQNPTRSRSAHVAPETGATGSQAACSSSNNDGLPVIANVFSLSPGLPGGERPQPRILQETPKRQKYDGLFVSISEAATPMDESPASSPSLLENISFDPADDLAISESPVNPKPQKPSVELITHKMETDQSSMDMLPEFGDRGTRPDTTEEPVTMCKTIQTEEFKVKKEEPQSQIEGESSRIQVDNWRNTFWVKQPTEKKIQDGTKGANPATLRLQRGVTHPLEAINHVNGSLNDAEDNQEQLQAPTETAAQERDALKEQVRMLTVQLQETQDRLEELMETTVKKECSHQFSQTEDTTDYKHLFSTVKQKIDELTKDSRLLLPTTEAEPRAVPGEEKDVSEIIQPVELLVKELEQRNKERDELCSQLDVVEKERTKLVKQCEEQNLVLQQREKPPEDALLHGTTGPTIQNYSGNVEATAYKSSLISLRQNVGRLLVTTMPALDLDQVNYECNVIDEILDQVLMNP</sequence>
<feature type="domain" description="CW-type" evidence="10">
    <location>
        <begin position="585"/>
        <end position="637"/>
    </location>
</feature>
<feature type="compositionally biased region" description="Polar residues" evidence="9">
    <location>
        <begin position="711"/>
        <end position="720"/>
    </location>
</feature>
<dbReference type="PROSITE" id="PS51253">
    <property type="entry name" value="HTH_CENPB"/>
    <property type="match status" value="1"/>
</dbReference>
<dbReference type="InterPro" id="IPR011124">
    <property type="entry name" value="Znf_CW"/>
</dbReference>
<organism evidence="12 13">
    <name type="scientific">Takifugu flavidus</name>
    <name type="common">sansaifugu</name>
    <dbReference type="NCBI Taxonomy" id="433684"/>
    <lineage>
        <taxon>Eukaryota</taxon>
        <taxon>Metazoa</taxon>
        <taxon>Chordata</taxon>
        <taxon>Craniata</taxon>
        <taxon>Vertebrata</taxon>
        <taxon>Euteleostomi</taxon>
        <taxon>Actinopterygii</taxon>
        <taxon>Neopterygii</taxon>
        <taxon>Teleostei</taxon>
        <taxon>Neoteleostei</taxon>
        <taxon>Acanthomorphata</taxon>
        <taxon>Eupercaria</taxon>
        <taxon>Tetraodontiformes</taxon>
        <taxon>Tetradontoidea</taxon>
        <taxon>Tetraodontidae</taxon>
        <taxon>Takifugu</taxon>
    </lineage>
</organism>
<dbReference type="GO" id="GO:0016887">
    <property type="term" value="F:ATP hydrolysis activity"/>
    <property type="evidence" value="ECO:0007669"/>
    <property type="project" value="InterPro"/>
</dbReference>
<dbReference type="InterPro" id="IPR036890">
    <property type="entry name" value="HATPase_C_sf"/>
</dbReference>
<dbReference type="FunFam" id="3.30.40.100:FF:000003">
    <property type="entry name" value="MORC family CW-type zinc finger 3"/>
    <property type="match status" value="1"/>
</dbReference>
<dbReference type="Pfam" id="PF03221">
    <property type="entry name" value="HTH_Tnp_Tc5"/>
    <property type="match status" value="1"/>
</dbReference>
<evidence type="ECO:0000256" key="6">
    <source>
        <dbReference type="ARBA" id="ARBA00023125"/>
    </source>
</evidence>
<dbReference type="EMBL" id="RHFK02000001">
    <property type="protein sequence ID" value="TWW80921.1"/>
    <property type="molecule type" value="Genomic_DNA"/>
</dbReference>
<evidence type="ECO:0000256" key="7">
    <source>
        <dbReference type="ARBA" id="ARBA00023242"/>
    </source>
</evidence>
<dbReference type="Proteomes" id="UP000324091">
    <property type="component" value="Chromosome 1"/>
</dbReference>
<evidence type="ECO:0000256" key="9">
    <source>
        <dbReference type="SAM" id="MobiDB-lite"/>
    </source>
</evidence>
<dbReference type="InterPro" id="IPR006600">
    <property type="entry name" value="HTH_CenpB_DNA-bd_dom"/>
</dbReference>
<dbReference type="Pfam" id="PF17942">
    <property type="entry name" value="Morc6_S5"/>
    <property type="match status" value="1"/>
</dbReference>
<evidence type="ECO:0000256" key="5">
    <source>
        <dbReference type="ARBA" id="ARBA00023054"/>
    </source>
</evidence>
<dbReference type="AlphaFoldDB" id="A0A5C6PQ46"/>
<dbReference type="PANTHER" id="PTHR23336:SF17">
    <property type="entry name" value="MORC FAMILY CW-TYPE ZINC FINGER PROTEIN 3"/>
    <property type="match status" value="1"/>
</dbReference>
<dbReference type="SUPFAM" id="SSF55874">
    <property type="entry name" value="ATPase domain of HSP90 chaperone/DNA topoisomerase II/histidine kinase"/>
    <property type="match status" value="1"/>
</dbReference>
<evidence type="ECO:0000259" key="11">
    <source>
        <dbReference type="PROSITE" id="PS51253"/>
    </source>
</evidence>
<feature type="coiled-coil region" evidence="8">
    <location>
        <begin position="946"/>
        <end position="973"/>
    </location>
</feature>
<accession>A0A5C6PQ46</accession>
<evidence type="ECO:0000256" key="1">
    <source>
        <dbReference type="ARBA" id="ARBA00004123"/>
    </source>
</evidence>
<feature type="region of interest" description="Disordered" evidence="9">
    <location>
        <begin position="737"/>
        <end position="756"/>
    </location>
</feature>
<dbReference type="Gene3D" id="3.30.565.10">
    <property type="entry name" value="Histidine kinase-like ATPase, C-terminal domain"/>
    <property type="match status" value="1"/>
</dbReference>
<dbReference type="InterPro" id="IPR009057">
    <property type="entry name" value="Homeodomain-like_sf"/>
</dbReference>
<dbReference type="GO" id="GO:0008270">
    <property type="term" value="F:zinc ion binding"/>
    <property type="evidence" value="ECO:0007669"/>
    <property type="project" value="UniProtKB-KW"/>
</dbReference>
<evidence type="ECO:0000259" key="10">
    <source>
        <dbReference type="PROSITE" id="PS51050"/>
    </source>
</evidence>
<dbReference type="GO" id="GO:0003677">
    <property type="term" value="F:DNA binding"/>
    <property type="evidence" value="ECO:0007669"/>
    <property type="project" value="UniProtKB-KW"/>
</dbReference>